<evidence type="ECO:0000259" key="7">
    <source>
        <dbReference type="Pfam" id="PF03847"/>
    </source>
</evidence>
<keyword evidence="4" id="KW-0804">Transcription</keyword>
<dbReference type="Pfam" id="PF03847">
    <property type="entry name" value="TFIID_20kDa"/>
    <property type="match status" value="1"/>
</dbReference>
<dbReference type="Gene3D" id="1.10.20.10">
    <property type="entry name" value="Histone, subunit A"/>
    <property type="match status" value="1"/>
</dbReference>
<dbReference type="FunFam" id="1.10.20.10:FF:000037">
    <property type="entry name" value="Transcription initiation factor TFIID subunit 12"/>
    <property type="match status" value="1"/>
</dbReference>
<accession>A0A9P8IGV6</accession>
<reference evidence="8" key="1">
    <citation type="submission" date="2021-03" db="EMBL/GenBank/DDBJ databases">
        <title>Comparative genomics and phylogenomic investigation of the class Geoglossomycetes provide insights into ecological specialization and systematics.</title>
        <authorList>
            <person name="Melie T."/>
            <person name="Pirro S."/>
            <person name="Miller A.N."/>
            <person name="Quandt A."/>
        </authorList>
    </citation>
    <scope>NUCLEOTIDE SEQUENCE</scope>
    <source>
        <strain evidence="8">CAQ_001_2017</strain>
    </source>
</reference>
<dbReference type="GO" id="GO:0017025">
    <property type="term" value="F:TBP-class protein binding"/>
    <property type="evidence" value="ECO:0007669"/>
    <property type="project" value="TreeGrafter"/>
</dbReference>
<comment type="caution">
    <text evidence="8">The sequence shown here is derived from an EMBL/GenBank/DDBJ whole genome shotgun (WGS) entry which is preliminary data.</text>
</comment>
<evidence type="ECO:0000256" key="6">
    <source>
        <dbReference type="SAM" id="MobiDB-lite"/>
    </source>
</evidence>
<dbReference type="InterPro" id="IPR003228">
    <property type="entry name" value="TFIID_TAF12_dom"/>
</dbReference>
<dbReference type="InterPro" id="IPR009072">
    <property type="entry name" value="Histone-fold"/>
</dbReference>
<feature type="region of interest" description="Disordered" evidence="6">
    <location>
        <begin position="225"/>
        <end position="455"/>
    </location>
</feature>
<dbReference type="EMBL" id="JAGHQM010001564">
    <property type="protein sequence ID" value="KAH0553177.1"/>
    <property type="molecule type" value="Genomic_DNA"/>
</dbReference>
<comment type="subcellular location">
    <subcellularLocation>
        <location evidence="1">Nucleus</location>
    </subcellularLocation>
</comment>
<keyword evidence="3" id="KW-0805">Transcription regulation</keyword>
<protein>
    <recommendedName>
        <fullName evidence="7">Transcription initiation factor TFIID subunit 12 domain-containing protein</fullName>
    </recommendedName>
</protein>
<evidence type="ECO:0000256" key="1">
    <source>
        <dbReference type="ARBA" id="ARBA00004123"/>
    </source>
</evidence>
<feature type="compositionally biased region" description="Low complexity" evidence="6">
    <location>
        <begin position="98"/>
        <end position="113"/>
    </location>
</feature>
<dbReference type="GO" id="GO:0003677">
    <property type="term" value="F:DNA binding"/>
    <property type="evidence" value="ECO:0007669"/>
    <property type="project" value="TreeGrafter"/>
</dbReference>
<feature type="compositionally biased region" description="Low complexity" evidence="6">
    <location>
        <begin position="245"/>
        <end position="256"/>
    </location>
</feature>
<proteinExistence type="inferred from homology"/>
<dbReference type="PANTHER" id="PTHR12264">
    <property type="entry name" value="TRANSCRIPTION INITIATION FACTOR TFIID SUBUNIT 12"/>
    <property type="match status" value="1"/>
</dbReference>
<evidence type="ECO:0000313" key="9">
    <source>
        <dbReference type="Proteomes" id="UP000750711"/>
    </source>
</evidence>
<name>A0A9P8IGV6_9PEZI</name>
<keyword evidence="9" id="KW-1185">Reference proteome</keyword>
<evidence type="ECO:0000313" key="8">
    <source>
        <dbReference type="EMBL" id="KAH0553177.1"/>
    </source>
</evidence>
<dbReference type="InterPro" id="IPR037794">
    <property type="entry name" value="TAF12"/>
</dbReference>
<organism evidence="8 9">
    <name type="scientific">Trichoglossum hirsutum</name>
    <dbReference type="NCBI Taxonomy" id="265104"/>
    <lineage>
        <taxon>Eukaryota</taxon>
        <taxon>Fungi</taxon>
        <taxon>Dikarya</taxon>
        <taxon>Ascomycota</taxon>
        <taxon>Pezizomycotina</taxon>
        <taxon>Geoglossomycetes</taxon>
        <taxon>Geoglossales</taxon>
        <taxon>Geoglossaceae</taxon>
        <taxon>Trichoglossum</taxon>
    </lineage>
</organism>
<feature type="compositionally biased region" description="Polar residues" evidence="6">
    <location>
        <begin position="257"/>
        <end position="301"/>
    </location>
</feature>
<dbReference type="GO" id="GO:0046982">
    <property type="term" value="F:protein heterodimerization activity"/>
    <property type="evidence" value="ECO:0007669"/>
    <property type="project" value="InterPro"/>
</dbReference>
<feature type="compositionally biased region" description="Polar residues" evidence="6">
    <location>
        <begin position="329"/>
        <end position="345"/>
    </location>
</feature>
<comment type="similarity">
    <text evidence="2">Belongs to the TAF12 family.</text>
</comment>
<dbReference type="CDD" id="cd07981">
    <property type="entry name" value="HFD_TAF12"/>
    <property type="match status" value="1"/>
</dbReference>
<dbReference type="GO" id="GO:0000124">
    <property type="term" value="C:SAGA complex"/>
    <property type="evidence" value="ECO:0007669"/>
    <property type="project" value="InterPro"/>
</dbReference>
<evidence type="ECO:0000256" key="4">
    <source>
        <dbReference type="ARBA" id="ARBA00023163"/>
    </source>
</evidence>
<dbReference type="AlphaFoldDB" id="A0A9P8IGV6"/>
<keyword evidence="5" id="KW-0539">Nucleus</keyword>
<evidence type="ECO:0000256" key="5">
    <source>
        <dbReference type="ARBA" id="ARBA00023242"/>
    </source>
</evidence>
<dbReference type="GO" id="GO:0051123">
    <property type="term" value="P:RNA polymerase II preinitiation complex assembly"/>
    <property type="evidence" value="ECO:0007669"/>
    <property type="project" value="TreeGrafter"/>
</dbReference>
<feature type="domain" description="Transcription initiation factor TFIID subunit 12" evidence="7">
    <location>
        <begin position="467"/>
        <end position="540"/>
    </location>
</feature>
<sequence>MYNANPPQNQPGASGQQGAFLPRVEQIRTLPHLTPQQKESYEDGVKKLWDTINSNPYESTEHQAARKKLERVGTTIKLALEKWRTNMNQVKQEGGRAPGQIQQSSQQQQPNQGLRGPSSTQLSLTPQIVQHLTQFQFFIPLNIPPNTPESQKWLSEAKIRYGQALQKLEASKAGIASLEQRRQGAIADGKPLSQEDQLEYQQKKAAYTKTYSDAKAFVDAFRKQQSEFRQQRGAAPQVGQGGNSGANSGASAGSGNRPQQTPPITAQHPAQQSQIPPGQVPNTHPVNSTVESVRSQSAATISPSSAGSQSQLGQAPQPAQGPASQGQLRNSTAGGAPLNSQQQPTPQQRDSPQSAQPPQSATQTGPPRPLSHQAAMEQAQRNYANGPASAGPTSSNHHAHPTTRDITTPKMPIPKNLSIPAPTPVSMGPARPTLVGGPSGTNNVMGQPALPRQPGYVLEGDGERVLSKKKLDELVRQVTGGGEGLGGEGLSAEVEESILTLADDFVDQVITSACRLAKLRQSSTLEIRDIQLILERNYNIRVPGYASDEIRTVRKFAPAQGWTQKMSAVQAAKVTGGKAGEL</sequence>
<dbReference type="Proteomes" id="UP000750711">
    <property type="component" value="Unassembled WGS sequence"/>
</dbReference>
<dbReference type="SUPFAM" id="SSF47113">
    <property type="entry name" value="Histone-fold"/>
    <property type="match status" value="1"/>
</dbReference>
<feature type="compositionally biased region" description="Low complexity" evidence="6">
    <location>
        <begin position="346"/>
        <end position="364"/>
    </location>
</feature>
<evidence type="ECO:0000256" key="2">
    <source>
        <dbReference type="ARBA" id="ARBA00007530"/>
    </source>
</evidence>
<dbReference type="GO" id="GO:0005669">
    <property type="term" value="C:transcription factor TFIID complex"/>
    <property type="evidence" value="ECO:0007669"/>
    <property type="project" value="InterPro"/>
</dbReference>
<evidence type="ECO:0000256" key="3">
    <source>
        <dbReference type="ARBA" id="ARBA00023015"/>
    </source>
</evidence>
<feature type="compositionally biased region" description="Low complexity" evidence="6">
    <location>
        <begin position="302"/>
        <end position="328"/>
    </location>
</feature>
<gene>
    <name evidence="8" type="ORF">GP486_006642</name>
</gene>
<dbReference type="PANTHER" id="PTHR12264:SF21">
    <property type="entry name" value="TRANSCRIPTION INITIATION FACTOR TFIID SUBUNIT 12"/>
    <property type="match status" value="1"/>
</dbReference>
<feature type="region of interest" description="Disordered" evidence="6">
    <location>
        <begin position="91"/>
        <end position="121"/>
    </location>
</feature>